<keyword evidence="1" id="KW-1185">Reference proteome</keyword>
<evidence type="ECO:0000313" key="2">
    <source>
        <dbReference type="WBParaSite" id="nRc.2.0.1.t45283-RA"/>
    </source>
</evidence>
<dbReference type="AlphaFoldDB" id="A0A915L2I0"/>
<organism evidence="1 2">
    <name type="scientific">Romanomermis culicivorax</name>
    <name type="common">Nematode worm</name>
    <dbReference type="NCBI Taxonomy" id="13658"/>
    <lineage>
        <taxon>Eukaryota</taxon>
        <taxon>Metazoa</taxon>
        <taxon>Ecdysozoa</taxon>
        <taxon>Nematoda</taxon>
        <taxon>Enoplea</taxon>
        <taxon>Dorylaimia</taxon>
        <taxon>Mermithida</taxon>
        <taxon>Mermithoidea</taxon>
        <taxon>Mermithidae</taxon>
        <taxon>Romanomermis</taxon>
    </lineage>
</organism>
<name>A0A915L2I0_ROMCU</name>
<accession>A0A915L2I0</accession>
<evidence type="ECO:0000313" key="1">
    <source>
        <dbReference type="Proteomes" id="UP000887565"/>
    </source>
</evidence>
<dbReference type="WBParaSite" id="nRc.2.0.1.t45283-RA">
    <property type="protein sequence ID" value="nRc.2.0.1.t45283-RA"/>
    <property type="gene ID" value="nRc.2.0.1.g45283"/>
</dbReference>
<proteinExistence type="predicted"/>
<sequence length="159" mass="18584">MVINKYTTDWRIDSPMDNFAKIYRNFRRFFYRYYPKKKPEFSVRPYKIERWNLRSAKSANNRLFRSTTANKKVNSWLEMVSSEYKDDEQIGDSDDVISTSSETLLFNCLWNNCVTEANNFRLAVGLDIIQSSLPLLVFRRFSSVIFTGVDGGRAAMAQA</sequence>
<dbReference type="Proteomes" id="UP000887565">
    <property type="component" value="Unplaced"/>
</dbReference>
<reference evidence="2" key="1">
    <citation type="submission" date="2022-11" db="UniProtKB">
        <authorList>
            <consortium name="WormBaseParasite"/>
        </authorList>
    </citation>
    <scope>IDENTIFICATION</scope>
</reference>
<protein>
    <submittedName>
        <fullName evidence="2">Uncharacterized protein</fullName>
    </submittedName>
</protein>